<evidence type="ECO:0000313" key="1">
    <source>
        <dbReference type="EMBL" id="MBX54698.1"/>
    </source>
</evidence>
<accession>A0A2P2PIU5</accession>
<name>A0A2P2PIU5_RHIMU</name>
<dbReference type="AlphaFoldDB" id="A0A2P2PIU5"/>
<organism evidence="1">
    <name type="scientific">Rhizophora mucronata</name>
    <name type="common">Asiatic mangrove</name>
    <dbReference type="NCBI Taxonomy" id="61149"/>
    <lineage>
        <taxon>Eukaryota</taxon>
        <taxon>Viridiplantae</taxon>
        <taxon>Streptophyta</taxon>
        <taxon>Embryophyta</taxon>
        <taxon>Tracheophyta</taxon>
        <taxon>Spermatophyta</taxon>
        <taxon>Magnoliopsida</taxon>
        <taxon>eudicotyledons</taxon>
        <taxon>Gunneridae</taxon>
        <taxon>Pentapetalae</taxon>
        <taxon>rosids</taxon>
        <taxon>fabids</taxon>
        <taxon>Malpighiales</taxon>
        <taxon>Rhizophoraceae</taxon>
        <taxon>Rhizophora</taxon>
    </lineage>
</organism>
<dbReference type="EMBL" id="GGEC01074214">
    <property type="protein sequence ID" value="MBX54698.1"/>
    <property type="molecule type" value="Transcribed_RNA"/>
</dbReference>
<reference evidence="1" key="1">
    <citation type="submission" date="2018-02" db="EMBL/GenBank/DDBJ databases">
        <title>Rhizophora mucronata_Transcriptome.</title>
        <authorList>
            <person name="Meera S.P."/>
            <person name="Sreeshan A."/>
            <person name="Augustine A."/>
        </authorList>
    </citation>
    <scope>NUCLEOTIDE SEQUENCE</scope>
    <source>
        <tissue evidence="1">Leaf</tissue>
    </source>
</reference>
<proteinExistence type="predicted"/>
<protein>
    <submittedName>
        <fullName evidence="1">Uncharacterized protein</fullName>
    </submittedName>
</protein>
<sequence>MDYEDLVQAVNISRDCRIQENVFSRVQQRDPEQYLCCCLHRKKENFIGLNRGLHYSKDPSRGKQSSTLKDHFQKKKKDVKLINMILYQLPSSVT</sequence>